<keyword evidence="16" id="KW-0675">Receptor</keyword>
<comment type="caution">
    <text evidence="16">The sequence shown here is derived from an EMBL/GenBank/DDBJ whole genome shotgun (WGS) entry which is preliminary data.</text>
</comment>
<dbReference type="GO" id="GO:0006826">
    <property type="term" value="P:iron ion transport"/>
    <property type="evidence" value="ECO:0007669"/>
    <property type="project" value="UniProtKB-KW"/>
</dbReference>
<sequence>MRLRPLLTCCGLLSAAALPAAASAQAGQDPPAEAEREEPSGVLGNIIVTANKRDENVQDVPISISAFSGDQLTALGVTDTTGITQQVPGLQVNQWSPNLTIFNLRGVSQNNFTDNLEAPVAVYFDNAYMGSINGISGQIYDIERVEVLRGPQGTLFGRNATGGLIHYLSRRADDDDWNGYAEGSYGRFDNMALEGAIGGAVAPGVRVRAAGRYETADGYVRSRDTDAAAGLVGSGQDLGGRDGWAGRITAQADLGSTATIDLWYKHAEDNDVATGGYVFDNCDFLANGYCSVDEYGLGNGSGGVINGITGEPASPFEHFGERRGFLDRSVEIYQADLTWDIADQLTLTSITNYTDLEKSYGEDGDAIPVLVINFDTTNNYRQFSQELRLSGESSLLRWQAGLYYLDIDMDGTIALQGAPVLGVALDANGDAVNPTVLQSYAIRSKNWSVFGQADWLLTDRLTLTTGLRYSQDDKSMDYLAILTDPEVAPDATIASSSAFETVVPGVNDIDYGDWAARVVLSYEPNPDLLVFASWNRGIKGGNWSLGADVVAENFKHGEETLNSFEAGFKSTLANGMLRLNGTLFHYIFDDYQAFALTGGVPFVTNSDARATGAELELFWSPSPRFDAILGGAWETSSVDQVRGPGEQFGPEFFPGAPDAEYCTNQGGFFFCDYPEDFITDAEFPNAPQFSFNYLLRYNVDVAAGNAAFQVDGAWFDDQYLEVTNGRSSLQRAYNVTNASLMYTHDDSGVSLQGWVRNVFDQEYRSYTLNLGILGTTSFFAPPRTYGLTLRVPFGDR</sequence>
<evidence type="ECO:0000259" key="14">
    <source>
        <dbReference type="Pfam" id="PF00593"/>
    </source>
</evidence>
<dbReference type="PROSITE" id="PS52016">
    <property type="entry name" value="TONB_DEPENDENT_REC_3"/>
    <property type="match status" value="1"/>
</dbReference>
<dbReference type="InterPro" id="IPR000531">
    <property type="entry name" value="Beta-barrel_TonB"/>
</dbReference>
<organism evidence="16 17">
    <name type="scientific">Croceibacterium soli</name>
    <dbReference type="NCBI Taxonomy" id="1739690"/>
    <lineage>
        <taxon>Bacteria</taxon>
        <taxon>Pseudomonadati</taxon>
        <taxon>Pseudomonadota</taxon>
        <taxon>Alphaproteobacteria</taxon>
        <taxon>Sphingomonadales</taxon>
        <taxon>Erythrobacteraceae</taxon>
        <taxon>Croceibacterium</taxon>
    </lineage>
</organism>
<dbReference type="Proteomes" id="UP000469159">
    <property type="component" value="Unassembled WGS sequence"/>
</dbReference>
<evidence type="ECO:0000256" key="2">
    <source>
        <dbReference type="ARBA" id="ARBA00022448"/>
    </source>
</evidence>
<keyword evidence="6" id="KW-0408">Iron</keyword>
<accession>A0A6I4USQ8</accession>
<dbReference type="InterPro" id="IPR036942">
    <property type="entry name" value="Beta-barrel_TonB_sf"/>
</dbReference>
<dbReference type="AlphaFoldDB" id="A0A6I4USQ8"/>
<evidence type="ECO:0000256" key="4">
    <source>
        <dbReference type="ARBA" id="ARBA00022496"/>
    </source>
</evidence>
<dbReference type="InterPro" id="IPR039426">
    <property type="entry name" value="TonB-dep_rcpt-like"/>
</dbReference>
<keyword evidence="2 11" id="KW-0813">Transport</keyword>
<keyword evidence="4" id="KW-0410">Iron transport</keyword>
<dbReference type="InterPro" id="IPR012910">
    <property type="entry name" value="Plug_dom"/>
</dbReference>
<dbReference type="SUPFAM" id="SSF56935">
    <property type="entry name" value="Porins"/>
    <property type="match status" value="1"/>
</dbReference>
<protein>
    <submittedName>
        <fullName evidence="16">TonB-dependent receptor</fullName>
    </submittedName>
</protein>
<dbReference type="RefSeq" id="WP_160745578.1">
    <property type="nucleotide sequence ID" value="NZ_WTYK01000002.1"/>
</dbReference>
<evidence type="ECO:0000256" key="10">
    <source>
        <dbReference type="ARBA" id="ARBA00023237"/>
    </source>
</evidence>
<evidence type="ECO:0000256" key="5">
    <source>
        <dbReference type="ARBA" id="ARBA00022692"/>
    </source>
</evidence>
<feature type="domain" description="TonB-dependent receptor plug" evidence="15">
    <location>
        <begin position="57"/>
        <end position="163"/>
    </location>
</feature>
<evidence type="ECO:0000256" key="3">
    <source>
        <dbReference type="ARBA" id="ARBA00022452"/>
    </source>
</evidence>
<name>A0A6I4USQ8_9SPHN</name>
<feature type="signal peptide" evidence="13">
    <location>
        <begin position="1"/>
        <end position="26"/>
    </location>
</feature>
<keyword evidence="7" id="KW-0406">Ion transport</keyword>
<dbReference type="PANTHER" id="PTHR32552:SF81">
    <property type="entry name" value="TONB-DEPENDENT OUTER MEMBRANE RECEPTOR"/>
    <property type="match status" value="1"/>
</dbReference>
<keyword evidence="13" id="KW-0732">Signal</keyword>
<keyword evidence="17" id="KW-1185">Reference proteome</keyword>
<evidence type="ECO:0000256" key="7">
    <source>
        <dbReference type="ARBA" id="ARBA00023065"/>
    </source>
</evidence>
<dbReference type="OrthoDB" id="7192131at2"/>
<dbReference type="Pfam" id="PF07715">
    <property type="entry name" value="Plug"/>
    <property type="match status" value="1"/>
</dbReference>
<evidence type="ECO:0000256" key="8">
    <source>
        <dbReference type="ARBA" id="ARBA00023077"/>
    </source>
</evidence>
<evidence type="ECO:0000256" key="6">
    <source>
        <dbReference type="ARBA" id="ARBA00023004"/>
    </source>
</evidence>
<keyword evidence="9 11" id="KW-0472">Membrane</keyword>
<dbReference type="GO" id="GO:0009279">
    <property type="term" value="C:cell outer membrane"/>
    <property type="evidence" value="ECO:0007669"/>
    <property type="project" value="UniProtKB-SubCell"/>
</dbReference>
<keyword evidence="5 11" id="KW-0812">Transmembrane</keyword>
<comment type="subcellular location">
    <subcellularLocation>
        <location evidence="1 11">Cell outer membrane</location>
        <topology evidence="1 11">Multi-pass membrane protein</topology>
    </subcellularLocation>
</comment>
<dbReference type="Pfam" id="PF00593">
    <property type="entry name" value="TonB_dep_Rec_b-barrel"/>
    <property type="match status" value="1"/>
</dbReference>
<proteinExistence type="inferred from homology"/>
<keyword evidence="3 11" id="KW-1134">Transmembrane beta strand</keyword>
<keyword evidence="10 11" id="KW-0998">Cell outer membrane</keyword>
<gene>
    <name evidence="16" type="ORF">GRI75_03475</name>
</gene>
<evidence type="ECO:0000259" key="15">
    <source>
        <dbReference type="Pfam" id="PF07715"/>
    </source>
</evidence>
<feature type="chain" id="PRO_5026183866" evidence="13">
    <location>
        <begin position="27"/>
        <end position="796"/>
    </location>
</feature>
<feature type="domain" description="TonB-dependent receptor-like beta-barrel" evidence="14">
    <location>
        <begin position="321"/>
        <end position="758"/>
    </location>
</feature>
<evidence type="ECO:0000313" key="16">
    <source>
        <dbReference type="EMBL" id="MXP40709.1"/>
    </source>
</evidence>
<keyword evidence="8 12" id="KW-0798">TonB box</keyword>
<reference evidence="16 17" key="1">
    <citation type="submission" date="2019-12" db="EMBL/GenBank/DDBJ databases">
        <title>Genomic-based taxomic classification of the family Erythrobacteraceae.</title>
        <authorList>
            <person name="Xu L."/>
        </authorList>
    </citation>
    <scope>NUCLEOTIDE SEQUENCE [LARGE SCALE GENOMIC DNA]</scope>
    <source>
        <strain evidence="16 17">MCCC 1K02066</strain>
    </source>
</reference>
<evidence type="ECO:0000256" key="13">
    <source>
        <dbReference type="SAM" id="SignalP"/>
    </source>
</evidence>
<evidence type="ECO:0000256" key="9">
    <source>
        <dbReference type="ARBA" id="ARBA00023136"/>
    </source>
</evidence>
<dbReference type="Gene3D" id="2.40.170.20">
    <property type="entry name" value="TonB-dependent receptor, beta-barrel domain"/>
    <property type="match status" value="1"/>
</dbReference>
<dbReference type="EMBL" id="WTYK01000002">
    <property type="protein sequence ID" value="MXP40709.1"/>
    <property type="molecule type" value="Genomic_DNA"/>
</dbReference>
<dbReference type="PANTHER" id="PTHR32552">
    <property type="entry name" value="FERRICHROME IRON RECEPTOR-RELATED"/>
    <property type="match status" value="1"/>
</dbReference>
<evidence type="ECO:0000256" key="1">
    <source>
        <dbReference type="ARBA" id="ARBA00004571"/>
    </source>
</evidence>
<evidence type="ECO:0000313" key="17">
    <source>
        <dbReference type="Proteomes" id="UP000469159"/>
    </source>
</evidence>
<comment type="similarity">
    <text evidence="11 12">Belongs to the TonB-dependent receptor family.</text>
</comment>
<evidence type="ECO:0000256" key="12">
    <source>
        <dbReference type="RuleBase" id="RU003357"/>
    </source>
</evidence>
<evidence type="ECO:0000256" key="11">
    <source>
        <dbReference type="PROSITE-ProRule" id="PRU01360"/>
    </source>
</evidence>